<dbReference type="OrthoDB" id="369669at2759"/>
<accession>A0A1D3TCD2</accession>
<dbReference type="Proteomes" id="UP000219813">
    <property type="component" value="Chromosome 13"/>
</dbReference>
<reference evidence="2 3" key="1">
    <citation type="submission" date="2016-06" db="EMBL/GenBank/DDBJ databases">
        <authorList>
            <consortium name="Pathogen Informatics"/>
        </authorList>
    </citation>
    <scope>NUCLEOTIDE SEQUENCE [LARGE SCALE GENOMIC DNA]</scope>
</reference>
<dbReference type="RefSeq" id="XP_028863558.1">
    <property type="nucleotide sequence ID" value="XM_029007139.1"/>
</dbReference>
<dbReference type="VEuPathDB" id="PlasmoDB:PmUG01_13017200"/>
<feature type="chain" id="PRO_5008921389" description="LIMP protein" evidence="1">
    <location>
        <begin position="22"/>
        <end position="111"/>
    </location>
</feature>
<proteinExistence type="predicted"/>
<evidence type="ECO:0000313" key="3">
    <source>
        <dbReference type="Proteomes" id="UP000219813"/>
    </source>
</evidence>
<organism evidence="2 3">
    <name type="scientific">Plasmodium malariae</name>
    <dbReference type="NCBI Taxonomy" id="5858"/>
    <lineage>
        <taxon>Eukaryota</taxon>
        <taxon>Sar</taxon>
        <taxon>Alveolata</taxon>
        <taxon>Apicomplexa</taxon>
        <taxon>Aconoidasida</taxon>
        <taxon>Haemosporida</taxon>
        <taxon>Plasmodiidae</taxon>
        <taxon>Plasmodium</taxon>
        <taxon>Plasmodium (Plasmodium)</taxon>
    </lineage>
</organism>
<sequence>MMKKIMLSILLCLLSFQLSHTFIKENGEINDKNVIFMQIDRDMNEPPYSVINVFYTESLLNDDLVKEIENNRKMEKNKIQNYFRKNLSANKYFMDYSTKQKEQMESLIDLS</sequence>
<evidence type="ECO:0000256" key="1">
    <source>
        <dbReference type="SAM" id="SignalP"/>
    </source>
</evidence>
<dbReference type="OMA" id="GNKYFMD"/>
<feature type="signal peptide" evidence="1">
    <location>
        <begin position="1"/>
        <end position="21"/>
    </location>
</feature>
<evidence type="ECO:0000313" key="2">
    <source>
        <dbReference type="EMBL" id="SCP02525.1"/>
    </source>
</evidence>
<evidence type="ECO:0008006" key="4">
    <source>
        <dbReference type="Google" id="ProtNLM"/>
    </source>
</evidence>
<gene>
    <name evidence="2" type="primary">PmUG01_13017200</name>
    <name evidence="2" type="ORF">PMUG01_13017200</name>
</gene>
<dbReference type="KEGG" id="pmal:PMUG01_13017200"/>
<name>A0A1D3TCD2_PLAMA</name>
<dbReference type="AlphaFoldDB" id="A0A1D3TCD2"/>
<dbReference type="GeneID" id="39870883"/>
<protein>
    <recommendedName>
        <fullName evidence="4">LIMP protein</fullName>
    </recommendedName>
</protein>
<keyword evidence="3" id="KW-1185">Reference proteome</keyword>
<keyword evidence="1" id="KW-0732">Signal</keyword>
<dbReference type="EMBL" id="LT594634">
    <property type="protein sequence ID" value="SCP02525.1"/>
    <property type="molecule type" value="Genomic_DNA"/>
</dbReference>